<gene>
    <name evidence="1" type="ORF">BIW11_12858</name>
</gene>
<dbReference type="OrthoDB" id="6514399at2759"/>
<evidence type="ECO:0000313" key="1">
    <source>
        <dbReference type="EMBL" id="OQR68522.1"/>
    </source>
</evidence>
<keyword evidence="2" id="KW-1185">Reference proteome</keyword>
<protein>
    <submittedName>
        <fullName evidence="1">Uncharacterized protein</fullName>
    </submittedName>
</protein>
<dbReference type="AlphaFoldDB" id="A0A1V9X5G5"/>
<organism evidence="1 2">
    <name type="scientific">Tropilaelaps mercedesae</name>
    <dbReference type="NCBI Taxonomy" id="418985"/>
    <lineage>
        <taxon>Eukaryota</taxon>
        <taxon>Metazoa</taxon>
        <taxon>Ecdysozoa</taxon>
        <taxon>Arthropoda</taxon>
        <taxon>Chelicerata</taxon>
        <taxon>Arachnida</taxon>
        <taxon>Acari</taxon>
        <taxon>Parasitiformes</taxon>
        <taxon>Mesostigmata</taxon>
        <taxon>Gamasina</taxon>
        <taxon>Dermanyssoidea</taxon>
        <taxon>Laelapidae</taxon>
        <taxon>Tropilaelaps</taxon>
    </lineage>
</organism>
<comment type="caution">
    <text evidence="1">The sequence shown here is derived from an EMBL/GenBank/DDBJ whole genome shotgun (WGS) entry which is preliminary data.</text>
</comment>
<proteinExistence type="predicted"/>
<name>A0A1V9X5G5_9ACAR</name>
<sequence length="1137" mass="129509">MPPFSYVTRLSSEDEQTIWYNSLDGSTAVTQPEPTQRTHPGMPVEEYINNNENGGNINHDQSELGLALPSDRFYSSLLDMAPWSPPRVQELLQNCGLYDPPRVPQASQSNHRDNADYFGLTLPLLPDVNDSCNSIDAGPAGSPAILRKLKSSPRFSTKSIFNWGDVTDAVVVGNLSRYIVVENQGSCESFVRDTLLRALNLGNEHVTIVQGKIPDMIYLFDMSATDMDRVCGYVQNYFSRLLCETRMVYRLAPRHEPGVTALILDVLDQENRSGMSYTDLFKQLNQIPLTVDLPFDKKCLQEVLRGGRPYSIQRNPLADPIQAKLLLSSHPVMVISLRKLAPVVHAMLSSPSIPYLLSPPATPGRTSHDVVPVDHAFLDLLQSKLFSVYGTEELVAESGTGETNYVFGEGQPKATEYLISCVPGVEVLYVDGQKYIRKMDLSERSFDRDSAASPVPRFAQKYNAASNCANNDDPVKKLVQTITAILKEAKNQYMTLMELDSELRKITEVPPGFLLRDFITEHVKFYQLLTLGQPELVTLSHRGQIKRISNDMQKVLRRLNARFVTTATLPTAFMDLWENCDNAGSRPNGDRQAKFDISRFGVCFLDDIMVTIPQNWGIHCSAYVSNCDGRLMAREYGEGEDDVPAFVKLPSRTRTNALDMIATAANNGDLTILAMDAQKAERIHSITPHGIVFAWAPRSRISDNQQRNLALFRQQLLNMYRGDPSAARVKELIESWEPRNTIENDRLKRLDTACLRANIEQPARMRRRFDAARQDSEADAEHRHHVPCDFKLHFNQFIPTFHHVYNAQATVSRYGVKTLFEAFELINETIQLSHAEAQAAMIQLTPEAKREVLERRLVYLMRHTDGPIDYNRLLAMYMSEPTMRVYAHEAEIKEALKFCNLLDIRLSMADNCIITVKPAFQFTTAVNYYGEDITHLLLIFMRSFTWLSFAELQRQFENKHNRLFSLPTLSALFELGAIRRVTNPLGPPETAMYDLQEVCRIVRNLIHQMNNRPDATYHLYEPRNDTDRLMYGHRDDRSLTFLLEHSGDCMYADFDVDGMMKDWSEFFVKLDSTDRRVKSSYKLHECVIIGAPEREDQDQQQPPSRRNFRPRALQFNCTSLRNSNSNARQGRQHARSR</sequence>
<dbReference type="Proteomes" id="UP000192247">
    <property type="component" value="Unassembled WGS sequence"/>
</dbReference>
<dbReference type="InParanoid" id="A0A1V9X5G5"/>
<evidence type="ECO:0000313" key="2">
    <source>
        <dbReference type="Proteomes" id="UP000192247"/>
    </source>
</evidence>
<dbReference type="EMBL" id="MNPL01024474">
    <property type="protein sequence ID" value="OQR68522.1"/>
    <property type="molecule type" value="Genomic_DNA"/>
</dbReference>
<accession>A0A1V9X5G5</accession>
<dbReference type="STRING" id="418985.A0A1V9X5G5"/>
<reference evidence="1 2" key="1">
    <citation type="journal article" date="2017" name="Gigascience">
        <title>Draft genome of the honey bee ectoparasitic mite, Tropilaelaps mercedesae, is shaped by the parasitic life history.</title>
        <authorList>
            <person name="Dong X."/>
            <person name="Armstrong S.D."/>
            <person name="Xia D."/>
            <person name="Makepeace B.L."/>
            <person name="Darby A.C."/>
            <person name="Kadowaki T."/>
        </authorList>
    </citation>
    <scope>NUCLEOTIDE SEQUENCE [LARGE SCALE GENOMIC DNA]</scope>
    <source>
        <strain evidence="1">Wuxi-XJTLU</strain>
    </source>
</reference>